<evidence type="ECO:0000313" key="2">
    <source>
        <dbReference type="EMBL" id="KAK2578366.1"/>
    </source>
</evidence>
<feature type="compositionally biased region" description="Polar residues" evidence="1">
    <location>
        <begin position="231"/>
        <end position="242"/>
    </location>
</feature>
<comment type="caution">
    <text evidence="2">The sequence shown here is derived from an EMBL/GenBank/DDBJ whole genome shotgun (WGS) entry which is preliminary data.</text>
</comment>
<keyword evidence="3" id="KW-1185">Reference proteome</keyword>
<organism evidence="2 3">
    <name type="scientific">Odynerus spinipes</name>
    <dbReference type="NCBI Taxonomy" id="1348599"/>
    <lineage>
        <taxon>Eukaryota</taxon>
        <taxon>Metazoa</taxon>
        <taxon>Ecdysozoa</taxon>
        <taxon>Arthropoda</taxon>
        <taxon>Hexapoda</taxon>
        <taxon>Insecta</taxon>
        <taxon>Pterygota</taxon>
        <taxon>Neoptera</taxon>
        <taxon>Endopterygota</taxon>
        <taxon>Hymenoptera</taxon>
        <taxon>Apocrita</taxon>
        <taxon>Aculeata</taxon>
        <taxon>Vespoidea</taxon>
        <taxon>Vespidae</taxon>
        <taxon>Eumeninae</taxon>
        <taxon>Odynerus</taxon>
    </lineage>
</organism>
<name>A0AAD9REP6_9HYME</name>
<reference evidence="2" key="1">
    <citation type="submission" date="2021-08" db="EMBL/GenBank/DDBJ databases">
        <authorList>
            <person name="Misof B."/>
            <person name="Oliver O."/>
            <person name="Podsiadlowski L."/>
            <person name="Donath A."/>
            <person name="Peters R."/>
            <person name="Mayer C."/>
            <person name="Rust J."/>
            <person name="Gunkel S."/>
            <person name="Lesny P."/>
            <person name="Martin S."/>
            <person name="Oeyen J.P."/>
            <person name="Petersen M."/>
            <person name="Panagiotis P."/>
            <person name="Wilbrandt J."/>
            <person name="Tanja T."/>
        </authorList>
    </citation>
    <scope>NUCLEOTIDE SEQUENCE</scope>
    <source>
        <strain evidence="2">GBR_01_08_01A</strain>
        <tissue evidence="2">Thorax + abdomen</tissue>
    </source>
</reference>
<feature type="compositionally biased region" description="Basic and acidic residues" evidence="1">
    <location>
        <begin position="176"/>
        <end position="190"/>
    </location>
</feature>
<dbReference type="Gene3D" id="1.20.1070.10">
    <property type="entry name" value="Rhodopsin 7-helix transmembrane proteins"/>
    <property type="match status" value="1"/>
</dbReference>
<evidence type="ECO:0008006" key="4">
    <source>
        <dbReference type="Google" id="ProtNLM"/>
    </source>
</evidence>
<evidence type="ECO:0000313" key="3">
    <source>
        <dbReference type="Proteomes" id="UP001258017"/>
    </source>
</evidence>
<dbReference type="Proteomes" id="UP001258017">
    <property type="component" value="Unassembled WGS sequence"/>
</dbReference>
<dbReference type="AlphaFoldDB" id="A0AAD9REP6"/>
<gene>
    <name evidence="2" type="ORF">KPH14_000933</name>
</gene>
<evidence type="ECO:0000256" key="1">
    <source>
        <dbReference type="SAM" id="MobiDB-lite"/>
    </source>
</evidence>
<sequence>MMLLTLTVERYVSVCHPGQYTRPLYGPPRLTVTLISLATFLIYLPSVFRNEVTTCLLAPGGSPIYHEKENQSFQHFLFYQELRPVTEMGPENVEGRVELEFEWQRIKSERQQIGKQRVELERLRVKMIASRLRTETLSQKHMTEENENHQPNEQLVNGLVININIPKFSEENNPIENERHNDRNYRRPSYDRGYIIGDNRRNTRVESRNSPTNVELPDVRFPPPHMVNYEGQPSSQGDNHLN</sequence>
<protein>
    <recommendedName>
        <fullName evidence="4">G-protein coupled receptors family 1 profile domain-containing protein</fullName>
    </recommendedName>
</protein>
<feature type="region of interest" description="Disordered" evidence="1">
    <location>
        <begin position="171"/>
        <end position="242"/>
    </location>
</feature>
<accession>A0AAD9REP6</accession>
<reference evidence="2" key="2">
    <citation type="journal article" date="2023" name="Commun. Biol.">
        <title>Intrasexual cuticular hydrocarbon dimorphism in a wasp sheds light on hydrocarbon biosynthesis genes in Hymenoptera.</title>
        <authorList>
            <person name="Moris V.C."/>
            <person name="Podsiadlowski L."/>
            <person name="Martin S."/>
            <person name="Oeyen J.P."/>
            <person name="Donath A."/>
            <person name="Petersen M."/>
            <person name="Wilbrandt J."/>
            <person name="Misof B."/>
            <person name="Liedtke D."/>
            <person name="Thamm M."/>
            <person name="Scheiner R."/>
            <person name="Schmitt T."/>
            <person name="Niehuis O."/>
        </authorList>
    </citation>
    <scope>NUCLEOTIDE SEQUENCE</scope>
    <source>
        <strain evidence="2">GBR_01_08_01A</strain>
    </source>
</reference>
<dbReference type="EMBL" id="JAIFRP010000375">
    <property type="protein sequence ID" value="KAK2578366.1"/>
    <property type="molecule type" value="Genomic_DNA"/>
</dbReference>
<feature type="compositionally biased region" description="Basic and acidic residues" evidence="1">
    <location>
        <begin position="198"/>
        <end position="207"/>
    </location>
</feature>
<proteinExistence type="predicted"/>